<comment type="caution">
    <text evidence="2">The sequence shown here is derived from an EMBL/GenBank/DDBJ whole genome shotgun (WGS) entry which is preliminary data.</text>
</comment>
<sequence length="474" mass="52265">MKKGILLAIMAFFSVTASAQKARSTTQALQFIKLANTLRALDKPREATALLLRALPTVRGRDAYLEAVTNELLGLTYNEQNNKASALVYLEKARAQYGKLKYVASAWGVNELVREISGKNVYAGVQIGTSAIKLAIFKTDYESDFYEKDIRSRIEIPTKVQLADASGGGFKAEKSALMACIDTIRRYNIPDGRVFVVLSNDVRERLAAQPAYRRDFYAQLAQVLPNASMKIDTTLTATREAELFTVGTIPRKVWPTTSALTIDDNRIIGGYFDANKTFTPLVIPTGPGALIAQLEQKKTLGMEAFRREAQRAVNALADSLLAVRINANDRGLQQRRTVGVGGDVALAMVSYLYPERAEIDAVPLSIDDIERFKNMALNHYKDLISPNLNAITDPALRARAEQNLTTIQSRLNEKQVVAGALLLDALSRTYSGRLGAKRFVFVRDSEVGWVTGKFLETISGEYEAAIAHGALYTR</sequence>
<feature type="chain" id="PRO_5037498306" evidence="1">
    <location>
        <begin position="20"/>
        <end position="474"/>
    </location>
</feature>
<keyword evidence="3" id="KW-1185">Reference proteome</keyword>
<accession>A0A939G541</accession>
<dbReference type="SUPFAM" id="SSF48452">
    <property type="entry name" value="TPR-like"/>
    <property type="match status" value="1"/>
</dbReference>
<dbReference type="InterPro" id="IPR011990">
    <property type="entry name" value="TPR-like_helical_dom_sf"/>
</dbReference>
<proteinExistence type="predicted"/>
<dbReference type="RefSeq" id="WP_207336027.1">
    <property type="nucleotide sequence ID" value="NZ_JAFMYU010000010.1"/>
</dbReference>
<organism evidence="2 3">
    <name type="scientific">Fibrella aquatilis</name>
    <dbReference type="NCBI Taxonomy" id="2817059"/>
    <lineage>
        <taxon>Bacteria</taxon>
        <taxon>Pseudomonadati</taxon>
        <taxon>Bacteroidota</taxon>
        <taxon>Cytophagia</taxon>
        <taxon>Cytophagales</taxon>
        <taxon>Spirosomataceae</taxon>
        <taxon>Fibrella</taxon>
    </lineage>
</organism>
<dbReference type="Proteomes" id="UP000664795">
    <property type="component" value="Unassembled WGS sequence"/>
</dbReference>
<dbReference type="EMBL" id="JAFMYU010000010">
    <property type="protein sequence ID" value="MBO0932056.1"/>
    <property type="molecule type" value="Genomic_DNA"/>
</dbReference>
<evidence type="ECO:0000256" key="1">
    <source>
        <dbReference type="SAM" id="SignalP"/>
    </source>
</evidence>
<evidence type="ECO:0000313" key="2">
    <source>
        <dbReference type="EMBL" id="MBO0932056.1"/>
    </source>
</evidence>
<feature type="signal peptide" evidence="1">
    <location>
        <begin position="1"/>
        <end position="19"/>
    </location>
</feature>
<name>A0A939G541_9BACT</name>
<gene>
    <name evidence="2" type="ORF">J2I48_13680</name>
</gene>
<protein>
    <submittedName>
        <fullName evidence="2">Tetratricopeptide repeat protein</fullName>
    </submittedName>
</protein>
<dbReference type="AlphaFoldDB" id="A0A939G541"/>
<evidence type="ECO:0000313" key="3">
    <source>
        <dbReference type="Proteomes" id="UP000664795"/>
    </source>
</evidence>
<keyword evidence="1" id="KW-0732">Signal</keyword>
<reference evidence="2 3" key="1">
    <citation type="submission" date="2021-03" db="EMBL/GenBank/DDBJ databases">
        <title>Fibrella sp. HMF5036 genome sequencing and assembly.</title>
        <authorList>
            <person name="Kang H."/>
            <person name="Kim H."/>
            <person name="Bae S."/>
            <person name="Joh K."/>
        </authorList>
    </citation>
    <scope>NUCLEOTIDE SEQUENCE [LARGE SCALE GENOMIC DNA]</scope>
    <source>
        <strain evidence="2 3">HMF5036</strain>
    </source>
</reference>